<evidence type="ECO:0000256" key="2">
    <source>
        <dbReference type="ARBA" id="ARBA00022448"/>
    </source>
</evidence>
<dbReference type="Pfam" id="PF00528">
    <property type="entry name" value="BPD_transp_1"/>
    <property type="match status" value="1"/>
</dbReference>
<reference evidence="9" key="1">
    <citation type="submission" date="2021-03" db="EMBL/GenBank/DDBJ databases">
        <title>Antimicrobial resistance genes in bacteria isolated from Japanese honey, and their potential for conferring macrolide and lincosamide resistance in the American foulbrood pathogen Paenibacillus larvae.</title>
        <authorList>
            <person name="Okamoto M."/>
            <person name="Kumagai M."/>
            <person name="Kanamori H."/>
            <person name="Takamatsu D."/>
        </authorList>
    </citation>
    <scope>NUCLEOTIDE SEQUENCE</scope>
    <source>
        <strain evidence="9">J2TS6</strain>
    </source>
</reference>
<keyword evidence="6 7" id="KW-0472">Membrane</keyword>
<keyword evidence="4 7" id="KW-0812">Transmembrane</keyword>
<dbReference type="CDD" id="cd06261">
    <property type="entry name" value="TM_PBP2"/>
    <property type="match status" value="1"/>
</dbReference>
<dbReference type="InterPro" id="IPR000515">
    <property type="entry name" value="MetI-like"/>
</dbReference>
<dbReference type="PANTHER" id="PTHR43227:SF11">
    <property type="entry name" value="BLL4140 PROTEIN"/>
    <property type="match status" value="1"/>
</dbReference>
<dbReference type="GO" id="GO:0055085">
    <property type="term" value="P:transmembrane transport"/>
    <property type="evidence" value="ECO:0007669"/>
    <property type="project" value="InterPro"/>
</dbReference>
<comment type="caution">
    <text evidence="9">The sequence shown here is derived from an EMBL/GenBank/DDBJ whole genome shotgun (WGS) entry which is preliminary data.</text>
</comment>
<feature type="transmembrane region" description="Helical" evidence="7">
    <location>
        <begin position="150"/>
        <end position="171"/>
    </location>
</feature>
<dbReference type="GO" id="GO:0005886">
    <property type="term" value="C:plasma membrane"/>
    <property type="evidence" value="ECO:0007669"/>
    <property type="project" value="UniProtKB-SubCell"/>
</dbReference>
<keyword evidence="5 7" id="KW-1133">Transmembrane helix</keyword>
<dbReference type="EMBL" id="BORQ01000002">
    <property type="protein sequence ID" value="GIO31237.1"/>
    <property type="molecule type" value="Genomic_DNA"/>
</dbReference>
<dbReference type="InterPro" id="IPR035906">
    <property type="entry name" value="MetI-like_sf"/>
</dbReference>
<evidence type="ECO:0000256" key="1">
    <source>
        <dbReference type="ARBA" id="ARBA00004651"/>
    </source>
</evidence>
<evidence type="ECO:0000256" key="6">
    <source>
        <dbReference type="ARBA" id="ARBA00023136"/>
    </source>
</evidence>
<evidence type="ECO:0000256" key="5">
    <source>
        <dbReference type="ARBA" id="ARBA00022989"/>
    </source>
</evidence>
<evidence type="ECO:0000313" key="10">
    <source>
        <dbReference type="Proteomes" id="UP000679779"/>
    </source>
</evidence>
<feature type="transmembrane region" description="Helical" evidence="7">
    <location>
        <begin position="238"/>
        <end position="262"/>
    </location>
</feature>
<dbReference type="InterPro" id="IPR050809">
    <property type="entry name" value="UgpAE/MalFG_permease"/>
</dbReference>
<sequence length="331" mass="37220">MKAIKTDTVVIRPRRAHGNGGDRKKKLKMNEAGSRRKRFKSNIPLFILFIPIIVFFIVFKYFPMAGLVIAFKNYNFADGIWGSEWVGLENFRMLFSNPQTLSIIRNTVVLSCLGLIIGFPFPILLAILMNDVRRMWFKRTVQTLVYLPHFLSWVVLGGMVLTIFSIETGIVNHLLQAWFGFSYPFLYKEGSWIAIFIGSGIWKEAGWGAIIYLAALSGIDPSLYEAASIDGAGKWKKILNVTLPGILPTIVMMFILNIGHVMEVGFDQVFMLKNSVVSNISEVISTYIYRIGLKGAQFSLSTAMGLFESIIGLILVVTANRIARKFGQGLW</sequence>
<organism evidence="9 10">
    <name type="scientific">Paenibacillus albilobatus</name>
    <dbReference type="NCBI Taxonomy" id="2716884"/>
    <lineage>
        <taxon>Bacteria</taxon>
        <taxon>Bacillati</taxon>
        <taxon>Bacillota</taxon>
        <taxon>Bacilli</taxon>
        <taxon>Bacillales</taxon>
        <taxon>Paenibacillaceae</taxon>
        <taxon>Paenibacillus</taxon>
    </lineage>
</organism>
<feature type="transmembrane region" description="Helical" evidence="7">
    <location>
        <begin position="298"/>
        <end position="319"/>
    </location>
</feature>
<evidence type="ECO:0000259" key="8">
    <source>
        <dbReference type="PROSITE" id="PS50928"/>
    </source>
</evidence>
<keyword evidence="3" id="KW-1003">Cell membrane</keyword>
<dbReference type="PANTHER" id="PTHR43227">
    <property type="entry name" value="BLL4140 PROTEIN"/>
    <property type="match status" value="1"/>
</dbReference>
<dbReference type="RefSeq" id="WP_373309199.1">
    <property type="nucleotide sequence ID" value="NZ_BORQ01000002.1"/>
</dbReference>
<dbReference type="Proteomes" id="UP000679779">
    <property type="component" value="Unassembled WGS sequence"/>
</dbReference>
<evidence type="ECO:0000313" key="9">
    <source>
        <dbReference type="EMBL" id="GIO31237.1"/>
    </source>
</evidence>
<comment type="similarity">
    <text evidence="7">Belongs to the binding-protein-dependent transport system permease family.</text>
</comment>
<feature type="transmembrane region" description="Helical" evidence="7">
    <location>
        <begin position="43"/>
        <end position="62"/>
    </location>
</feature>
<feature type="transmembrane region" description="Helical" evidence="7">
    <location>
        <begin position="191"/>
        <end position="217"/>
    </location>
</feature>
<evidence type="ECO:0000256" key="3">
    <source>
        <dbReference type="ARBA" id="ARBA00022475"/>
    </source>
</evidence>
<evidence type="ECO:0000256" key="7">
    <source>
        <dbReference type="RuleBase" id="RU363032"/>
    </source>
</evidence>
<comment type="subcellular location">
    <subcellularLocation>
        <location evidence="1 7">Cell membrane</location>
        <topology evidence="1 7">Multi-pass membrane protein</topology>
    </subcellularLocation>
</comment>
<dbReference type="Gene3D" id="1.10.3720.10">
    <property type="entry name" value="MetI-like"/>
    <property type="match status" value="1"/>
</dbReference>
<dbReference type="PROSITE" id="PS50928">
    <property type="entry name" value="ABC_TM1"/>
    <property type="match status" value="1"/>
</dbReference>
<proteinExistence type="inferred from homology"/>
<accession>A0A919XI82</accession>
<feature type="domain" description="ABC transmembrane type-1" evidence="8">
    <location>
        <begin position="104"/>
        <end position="319"/>
    </location>
</feature>
<keyword evidence="10" id="KW-1185">Reference proteome</keyword>
<dbReference type="SUPFAM" id="SSF161098">
    <property type="entry name" value="MetI-like"/>
    <property type="match status" value="1"/>
</dbReference>
<gene>
    <name evidence="9" type="primary">yteP</name>
    <name evidence="9" type="ORF">J2TS6_23780</name>
</gene>
<name>A0A919XI82_9BACL</name>
<keyword evidence="2 7" id="KW-0813">Transport</keyword>
<feature type="transmembrane region" description="Helical" evidence="7">
    <location>
        <begin position="103"/>
        <end position="129"/>
    </location>
</feature>
<evidence type="ECO:0000256" key="4">
    <source>
        <dbReference type="ARBA" id="ARBA00022692"/>
    </source>
</evidence>
<protein>
    <submittedName>
        <fullName evidence="9">Multiple-sugar transport system permease YteP</fullName>
    </submittedName>
</protein>
<dbReference type="AlphaFoldDB" id="A0A919XI82"/>